<sequence>MAEGCACDKGFVRNDGQCIRVQECGCKDDDGTQYQVGNFILSILLFVFNVKNDQINYSDEMFGSTN</sequence>
<evidence type="ECO:0000313" key="2">
    <source>
        <dbReference type="Proteomes" id="UP000242188"/>
    </source>
</evidence>
<proteinExistence type="predicted"/>
<gene>
    <name evidence="1" type="ORF">KP79_PYT25819</name>
</gene>
<dbReference type="EMBL" id="NEDP02052211">
    <property type="protein sequence ID" value="OWF37032.1"/>
    <property type="molecule type" value="Genomic_DNA"/>
</dbReference>
<accession>A0A210PKM2</accession>
<dbReference type="CDD" id="cd19941">
    <property type="entry name" value="TIL"/>
    <property type="match status" value="1"/>
</dbReference>
<dbReference type="Gene3D" id="2.10.25.10">
    <property type="entry name" value="Laminin"/>
    <property type="match status" value="1"/>
</dbReference>
<name>A0A210PKM2_MIZYE</name>
<comment type="caution">
    <text evidence="1">The sequence shown here is derived from an EMBL/GenBank/DDBJ whole genome shotgun (WGS) entry which is preliminary data.</text>
</comment>
<evidence type="ECO:0000313" key="1">
    <source>
        <dbReference type="EMBL" id="OWF37032.1"/>
    </source>
</evidence>
<dbReference type="InterPro" id="IPR036084">
    <property type="entry name" value="Ser_inhib-like_sf"/>
</dbReference>
<dbReference type="SUPFAM" id="SSF57567">
    <property type="entry name" value="Serine protease inhibitors"/>
    <property type="match status" value="1"/>
</dbReference>
<protein>
    <submittedName>
        <fullName evidence="1">Zonadhesin</fullName>
    </submittedName>
</protein>
<dbReference type="Proteomes" id="UP000242188">
    <property type="component" value="Unassembled WGS sequence"/>
</dbReference>
<organism evidence="1 2">
    <name type="scientific">Mizuhopecten yessoensis</name>
    <name type="common">Japanese scallop</name>
    <name type="synonym">Patinopecten yessoensis</name>
    <dbReference type="NCBI Taxonomy" id="6573"/>
    <lineage>
        <taxon>Eukaryota</taxon>
        <taxon>Metazoa</taxon>
        <taxon>Spiralia</taxon>
        <taxon>Lophotrochozoa</taxon>
        <taxon>Mollusca</taxon>
        <taxon>Bivalvia</taxon>
        <taxon>Autobranchia</taxon>
        <taxon>Pteriomorphia</taxon>
        <taxon>Pectinida</taxon>
        <taxon>Pectinoidea</taxon>
        <taxon>Pectinidae</taxon>
        <taxon>Mizuhopecten</taxon>
    </lineage>
</organism>
<dbReference type="AlphaFoldDB" id="A0A210PKM2"/>
<keyword evidence="2" id="KW-1185">Reference proteome</keyword>
<reference evidence="1 2" key="1">
    <citation type="journal article" date="2017" name="Nat. Ecol. Evol.">
        <title>Scallop genome provides insights into evolution of bilaterian karyotype and development.</title>
        <authorList>
            <person name="Wang S."/>
            <person name="Zhang J."/>
            <person name="Jiao W."/>
            <person name="Li J."/>
            <person name="Xun X."/>
            <person name="Sun Y."/>
            <person name="Guo X."/>
            <person name="Huan P."/>
            <person name="Dong B."/>
            <person name="Zhang L."/>
            <person name="Hu X."/>
            <person name="Sun X."/>
            <person name="Wang J."/>
            <person name="Zhao C."/>
            <person name="Wang Y."/>
            <person name="Wang D."/>
            <person name="Huang X."/>
            <person name="Wang R."/>
            <person name="Lv J."/>
            <person name="Li Y."/>
            <person name="Zhang Z."/>
            <person name="Liu B."/>
            <person name="Lu W."/>
            <person name="Hui Y."/>
            <person name="Liang J."/>
            <person name="Zhou Z."/>
            <person name="Hou R."/>
            <person name="Li X."/>
            <person name="Liu Y."/>
            <person name="Li H."/>
            <person name="Ning X."/>
            <person name="Lin Y."/>
            <person name="Zhao L."/>
            <person name="Xing Q."/>
            <person name="Dou J."/>
            <person name="Li Y."/>
            <person name="Mao J."/>
            <person name="Guo H."/>
            <person name="Dou H."/>
            <person name="Li T."/>
            <person name="Mu C."/>
            <person name="Jiang W."/>
            <person name="Fu Q."/>
            <person name="Fu X."/>
            <person name="Miao Y."/>
            <person name="Liu J."/>
            <person name="Yu Q."/>
            <person name="Li R."/>
            <person name="Liao H."/>
            <person name="Li X."/>
            <person name="Kong Y."/>
            <person name="Jiang Z."/>
            <person name="Chourrout D."/>
            <person name="Li R."/>
            <person name="Bao Z."/>
        </authorList>
    </citation>
    <scope>NUCLEOTIDE SEQUENCE [LARGE SCALE GENOMIC DNA]</scope>
    <source>
        <strain evidence="1 2">PY_sf001</strain>
    </source>
</reference>